<sequence>MNLTKAKETKTRVCCLYRVSTKGQVDKAENDIPMQKKACHEFAESKGWTIIKEHAELGVSGFKVAAADRDELQEIKREAEKQEFDILLVFMFDRLGRKDNETPFVLKWFVEQGISVWSTVEGEQRFDSNVDDLLNYIRFWQASSESQKTSVRIKTRMKQIVEDGHYMGGTVPFGYRAVYKGRMNKKGRPVKDLEIDPREGEIVREIFFKVAREGYSAHGIARMLNERNIVTHGGARFQTNHVLRMLRHRGYTGYMIAKENTSGFIPELQIVEESIYEDAMAIVEQRKKENEQRRSVAQSSYNKTLLAGNLYCAHCGTRLSGFWHKDRYRLADGTVKEVMAPKYNCYAKGLKVRPCDGQQLYKAEIVDEIVEGIAKDIFAMISRMPKDPTIEAQLKKNIQNKENLLRELDAKLQSAKKELELYEAQIIKCIEGRSKLSEATLARMISRAEDSVAVYEKEIEKARMDKQNQKDTAAQIEDFYKEFKGWADEYESAALERRRVILSQLFSRIEIGRGYEVKVEIAMSYKQFLNLSENTQTGNRTVA</sequence>
<accession>A0A0W7TME7</accession>
<feature type="domain" description="Recombinase" evidence="2">
    <location>
        <begin position="172"/>
        <end position="289"/>
    </location>
</feature>
<dbReference type="GO" id="GO:0003677">
    <property type="term" value="F:DNA binding"/>
    <property type="evidence" value="ECO:0007669"/>
    <property type="project" value="InterPro"/>
</dbReference>
<keyword evidence="1" id="KW-0175">Coiled coil</keyword>
<dbReference type="SMART" id="SM00857">
    <property type="entry name" value="Resolvase"/>
    <property type="match status" value="1"/>
</dbReference>
<dbReference type="EMBL" id="LMUA01000033">
    <property type="protein sequence ID" value="KUE74994.1"/>
    <property type="molecule type" value="Genomic_DNA"/>
</dbReference>
<dbReference type="Gene3D" id="3.90.1750.20">
    <property type="entry name" value="Putative Large Serine Recombinase, Chain B, Domain 2"/>
    <property type="match status" value="1"/>
</dbReference>
<reference evidence="3 4" key="1">
    <citation type="submission" date="2015-10" db="EMBL/GenBank/DDBJ databases">
        <title>A novel member of the family Ruminococcaceae isolated from human faeces.</title>
        <authorList>
            <person name="Shkoporov A.N."/>
            <person name="Chaplin A.V."/>
            <person name="Motuzova O.V."/>
            <person name="Kafarskaia L.I."/>
            <person name="Efimov B.A."/>
        </authorList>
    </citation>
    <scope>NUCLEOTIDE SEQUENCE [LARGE SCALE GENOMIC DNA]</scope>
    <source>
        <strain evidence="3 4">668</strain>
    </source>
</reference>
<dbReference type="SUPFAM" id="SSF53041">
    <property type="entry name" value="Resolvase-like"/>
    <property type="match status" value="1"/>
</dbReference>
<dbReference type="CDD" id="cd00338">
    <property type="entry name" value="Ser_Recombinase"/>
    <property type="match status" value="1"/>
</dbReference>
<name>A0A0W7TME7_9FIRM</name>
<gene>
    <name evidence="3" type="ORF">ASJ35_16210</name>
</gene>
<dbReference type="InterPro" id="IPR036162">
    <property type="entry name" value="Resolvase-like_N_sf"/>
</dbReference>
<dbReference type="Pfam" id="PF00239">
    <property type="entry name" value="Resolvase"/>
    <property type="match status" value="1"/>
</dbReference>
<dbReference type="PANTHER" id="PTHR30461:SF23">
    <property type="entry name" value="DNA RECOMBINASE-RELATED"/>
    <property type="match status" value="1"/>
</dbReference>
<dbReference type="Pfam" id="PF07508">
    <property type="entry name" value="Recombinase"/>
    <property type="match status" value="1"/>
</dbReference>
<dbReference type="InterPro" id="IPR038109">
    <property type="entry name" value="DNA_bind_recomb_sf"/>
</dbReference>
<dbReference type="PROSITE" id="PS51737">
    <property type="entry name" value="RECOMBINASE_DNA_BIND"/>
    <property type="match status" value="1"/>
</dbReference>
<comment type="caution">
    <text evidence="3">The sequence shown here is derived from an EMBL/GenBank/DDBJ whole genome shotgun (WGS) entry which is preliminary data.</text>
</comment>
<evidence type="ECO:0000256" key="1">
    <source>
        <dbReference type="SAM" id="Coils"/>
    </source>
</evidence>
<dbReference type="InterPro" id="IPR011109">
    <property type="entry name" value="DNA_bind_recombinase_dom"/>
</dbReference>
<dbReference type="Proteomes" id="UP000053433">
    <property type="component" value="Unassembled WGS sequence"/>
</dbReference>
<proteinExistence type="predicted"/>
<dbReference type="PANTHER" id="PTHR30461">
    <property type="entry name" value="DNA-INVERTASE FROM LAMBDOID PROPHAGE"/>
    <property type="match status" value="1"/>
</dbReference>
<dbReference type="RefSeq" id="WP_058723776.1">
    <property type="nucleotide sequence ID" value="NZ_LMUA01000033.1"/>
</dbReference>
<organism evidence="3 4">
    <name type="scientific">Ruthenibacterium lactatiformans</name>
    <dbReference type="NCBI Taxonomy" id="1550024"/>
    <lineage>
        <taxon>Bacteria</taxon>
        <taxon>Bacillati</taxon>
        <taxon>Bacillota</taxon>
        <taxon>Clostridia</taxon>
        <taxon>Eubacteriales</taxon>
        <taxon>Oscillospiraceae</taxon>
        <taxon>Ruthenibacterium</taxon>
    </lineage>
</organism>
<evidence type="ECO:0000313" key="3">
    <source>
        <dbReference type="EMBL" id="KUE74994.1"/>
    </source>
</evidence>
<dbReference type="InterPro" id="IPR006119">
    <property type="entry name" value="Resolv_N"/>
</dbReference>
<dbReference type="InterPro" id="IPR050639">
    <property type="entry name" value="SSR_resolvase"/>
</dbReference>
<dbReference type="AlphaFoldDB" id="A0A0W7TME7"/>
<dbReference type="Gene3D" id="3.40.50.1390">
    <property type="entry name" value="Resolvase, N-terminal catalytic domain"/>
    <property type="match status" value="1"/>
</dbReference>
<evidence type="ECO:0000313" key="4">
    <source>
        <dbReference type="Proteomes" id="UP000053433"/>
    </source>
</evidence>
<feature type="coiled-coil region" evidence="1">
    <location>
        <begin position="391"/>
        <end position="472"/>
    </location>
</feature>
<evidence type="ECO:0000259" key="2">
    <source>
        <dbReference type="PROSITE" id="PS51737"/>
    </source>
</evidence>
<dbReference type="GO" id="GO:0000150">
    <property type="term" value="F:DNA strand exchange activity"/>
    <property type="evidence" value="ECO:0007669"/>
    <property type="project" value="InterPro"/>
</dbReference>
<protein>
    <submittedName>
        <fullName evidence="3">Resolvase</fullName>
    </submittedName>
</protein>